<evidence type="ECO:0000313" key="1">
    <source>
        <dbReference type="EMBL" id="KAH1108788.1"/>
    </source>
</evidence>
<sequence>MHPGAFMNWQLPYHPFLFKFGVQRPLKLVRVEDDGRSFYRPKHEDYSRMERKFEISGNEGIFH</sequence>
<dbReference type="EMBL" id="JAIQCV010000004">
    <property type="protein sequence ID" value="KAH1108788.1"/>
    <property type="molecule type" value="Genomic_DNA"/>
</dbReference>
<protein>
    <submittedName>
        <fullName evidence="1">Uncharacterized protein</fullName>
    </submittedName>
</protein>
<dbReference type="Proteomes" id="UP000828251">
    <property type="component" value="Unassembled WGS sequence"/>
</dbReference>
<proteinExistence type="predicted"/>
<name>A0A9D3W5D4_9ROSI</name>
<evidence type="ECO:0000313" key="2">
    <source>
        <dbReference type="Proteomes" id="UP000828251"/>
    </source>
</evidence>
<keyword evidence="2" id="KW-1185">Reference proteome</keyword>
<reference evidence="1 2" key="1">
    <citation type="journal article" date="2021" name="Plant Biotechnol. J.">
        <title>Multi-omics assisted identification of the key and species-specific regulatory components of drought-tolerant mechanisms in Gossypium stocksii.</title>
        <authorList>
            <person name="Yu D."/>
            <person name="Ke L."/>
            <person name="Zhang D."/>
            <person name="Wu Y."/>
            <person name="Sun Y."/>
            <person name="Mei J."/>
            <person name="Sun J."/>
            <person name="Sun Y."/>
        </authorList>
    </citation>
    <scope>NUCLEOTIDE SEQUENCE [LARGE SCALE GENOMIC DNA]</scope>
    <source>
        <strain evidence="2">cv. E1</strain>
        <tissue evidence="1">Leaf</tissue>
    </source>
</reference>
<accession>A0A9D3W5D4</accession>
<comment type="caution">
    <text evidence="1">The sequence shown here is derived from an EMBL/GenBank/DDBJ whole genome shotgun (WGS) entry which is preliminary data.</text>
</comment>
<gene>
    <name evidence="1" type="ORF">J1N35_012556</name>
</gene>
<dbReference type="AlphaFoldDB" id="A0A9D3W5D4"/>
<organism evidence="1 2">
    <name type="scientific">Gossypium stocksii</name>
    <dbReference type="NCBI Taxonomy" id="47602"/>
    <lineage>
        <taxon>Eukaryota</taxon>
        <taxon>Viridiplantae</taxon>
        <taxon>Streptophyta</taxon>
        <taxon>Embryophyta</taxon>
        <taxon>Tracheophyta</taxon>
        <taxon>Spermatophyta</taxon>
        <taxon>Magnoliopsida</taxon>
        <taxon>eudicotyledons</taxon>
        <taxon>Gunneridae</taxon>
        <taxon>Pentapetalae</taxon>
        <taxon>rosids</taxon>
        <taxon>malvids</taxon>
        <taxon>Malvales</taxon>
        <taxon>Malvaceae</taxon>
        <taxon>Malvoideae</taxon>
        <taxon>Gossypium</taxon>
    </lineage>
</organism>